<dbReference type="AlphaFoldDB" id="A0A9Q3F016"/>
<feature type="compositionally biased region" description="Polar residues" evidence="1">
    <location>
        <begin position="64"/>
        <end position="77"/>
    </location>
</feature>
<evidence type="ECO:0000256" key="1">
    <source>
        <dbReference type="SAM" id="MobiDB-lite"/>
    </source>
</evidence>
<feature type="region of interest" description="Disordered" evidence="1">
    <location>
        <begin position="1"/>
        <end position="102"/>
    </location>
</feature>
<dbReference type="Proteomes" id="UP000765509">
    <property type="component" value="Unassembled WGS sequence"/>
</dbReference>
<keyword evidence="3" id="KW-1185">Reference proteome</keyword>
<organism evidence="2 3">
    <name type="scientific">Austropuccinia psidii MF-1</name>
    <dbReference type="NCBI Taxonomy" id="1389203"/>
    <lineage>
        <taxon>Eukaryota</taxon>
        <taxon>Fungi</taxon>
        <taxon>Dikarya</taxon>
        <taxon>Basidiomycota</taxon>
        <taxon>Pucciniomycotina</taxon>
        <taxon>Pucciniomycetes</taxon>
        <taxon>Pucciniales</taxon>
        <taxon>Sphaerophragmiaceae</taxon>
        <taxon>Austropuccinia</taxon>
    </lineage>
</organism>
<accession>A0A9Q3F016</accession>
<feature type="compositionally biased region" description="Basic and acidic residues" evidence="1">
    <location>
        <begin position="80"/>
        <end position="93"/>
    </location>
</feature>
<evidence type="ECO:0000313" key="3">
    <source>
        <dbReference type="Proteomes" id="UP000765509"/>
    </source>
</evidence>
<gene>
    <name evidence="2" type="ORF">O181_067027</name>
</gene>
<reference evidence="2" key="1">
    <citation type="submission" date="2021-03" db="EMBL/GenBank/DDBJ databases">
        <title>Draft genome sequence of rust myrtle Austropuccinia psidii MF-1, a brazilian biotype.</title>
        <authorList>
            <person name="Quecine M.C."/>
            <person name="Pachon D.M.R."/>
            <person name="Bonatelli M.L."/>
            <person name="Correr F.H."/>
            <person name="Franceschini L.M."/>
            <person name="Leite T.F."/>
            <person name="Margarido G.R.A."/>
            <person name="Almeida C.A."/>
            <person name="Ferrarezi J.A."/>
            <person name="Labate C.A."/>
        </authorList>
    </citation>
    <scope>NUCLEOTIDE SEQUENCE</scope>
    <source>
        <strain evidence="2">MF-1</strain>
    </source>
</reference>
<comment type="caution">
    <text evidence="2">The sequence shown here is derived from an EMBL/GenBank/DDBJ whole genome shotgun (WGS) entry which is preliminary data.</text>
</comment>
<evidence type="ECO:0008006" key="4">
    <source>
        <dbReference type="Google" id="ProtNLM"/>
    </source>
</evidence>
<protein>
    <recommendedName>
        <fullName evidence="4">Retrotransposon gag domain-containing protein</fullName>
    </recommendedName>
</protein>
<name>A0A9Q3F016_9BASI</name>
<evidence type="ECO:0000313" key="2">
    <source>
        <dbReference type="EMBL" id="MBW0527312.1"/>
    </source>
</evidence>
<dbReference type="EMBL" id="AVOT02033421">
    <property type="protein sequence ID" value="MBW0527312.1"/>
    <property type="molecule type" value="Genomic_DNA"/>
</dbReference>
<proteinExistence type="predicted"/>
<sequence>MEATSLSNHMDMDKEEAGLSPEVESLPQERHIWRIPELPPIPQEEGTGNDSRFGERRPSGVYRLQTSSRSVQRQAQRISEGAERSQEPSRQEQRQSQLAQTLPTGVHDPQIEAFSHGQCFHYSQNSHGIHGQRSGKDEQDLSIQIIQEIKFVKSIIDVELGKFYAKLNKITSDISELKRNDKTSTEWYKLTNVRLDSITNTCDRIENKCQVQEDEIGDISICHINEQLAILRSQVLEKINDTNQFATHLAKSDSERQKWNNEIIANVEKIHTSYEPHIPRNSTPLNEEKHSVRGSLTPVLGENSICAKNIPKLKEWPTFSDEGENNNIELIRTIDMLQEDFHTPDETIVGKLHHLFTRTAKKWYYNMRQDHGKHDWPWWKSEIITKWANNSWRFKLENAFESAISNSEKNKALTCFLKEKDR</sequence>